<reference evidence="1 2" key="1">
    <citation type="journal article" date="2024" name="bioRxiv">
        <title>A reference genome for Trichogramma kaykai: A tiny desert-dwelling parasitoid wasp with competing sex-ratio distorters.</title>
        <authorList>
            <person name="Culotta J."/>
            <person name="Lindsey A.R."/>
        </authorList>
    </citation>
    <scope>NUCLEOTIDE SEQUENCE [LARGE SCALE GENOMIC DNA]</scope>
    <source>
        <strain evidence="1 2">KSX58</strain>
    </source>
</reference>
<sequence>MARGLFPFNFTLATLEKLHGNGRYQILRNSLKKINMCLLKFKICSLFELSENFVKYDCRTFYLDDKHYYWIKTMESINNMDGKNKIGSDSHNLLPKENLDEEQTIGPYDQMSNHQVDSTTIKKKKREIEDFKEDFSTMIPEYDTQNKYNIKVRE</sequence>
<dbReference type="EMBL" id="JBJJXI010000097">
    <property type="protein sequence ID" value="KAL3393423.1"/>
    <property type="molecule type" value="Genomic_DNA"/>
</dbReference>
<keyword evidence="2" id="KW-1185">Reference proteome</keyword>
<name>A0ABD2WKL1_9HYME</name>
<accession>A0ABD2WKL1</accession>
<gene>
    <name evidence="1" type="ORF">TKK_012106</name>
</gene>
<proteinExistence type="predicted"/>
<evidence type="ECO:0000313" key="1">
    <source>
        <dbReference type="EMBL" id="KAL3393423.1"/>
    </source>
</evidence>
<dbReference type="Proteomes" id="UP001627154">
    <property type="component" value="Unassembled WGS sequence"/>
</dbReference>
<comment type="caution">
    <text evidence="1">The sequence shown here is derived from an EMBL/GenBank/DDBJ whole genome shotgun (WGS) entry which is preliminary data.</text>
</comment>
<dbReference type="AlphaFoldDB" id="A0ABD2WKL1"/>
<protein>
    <submittedName>
        <fullName evidence="1">Uncharacterized protein</fullName>
    </submittedName>
</protein>
<organism evidence="1 2">
    <name type="scientific">Trichogramma kaykai</name>
    <dbReference type="NCBI Taxonomy" id="54128"/>
    <lineage>
        <taxon>Eukaryota</taxon>
        <taxon>Metazoa</taxon>
        <taxon>Ecdysozoa</taxon>
        <taxon>Arthropoda</taxon>
        <taxon>Hexapoda</taxon>
        <taxon>Insecta</taxon>
        <taxon>Pterygota</taxon>
        <taxon>Neoptera</taxon>
        <taxon>Endopterygota</taxon>
        <taxon>Hymenoptera</taxon>
        <taxon>Apocrita</taxon>
        <taxon>Proctotrupomorpha</taxon>
        <taxon>Chalcidoidea</taxon>
        <taxon>Trichogrammatidae</taxon>
        <taxon>Trichogramma</taxon>
    </lineage>
</organism>
<evidence type="ECO:0000313" key="2">
    <source>
        <dbReference type="Proteomes" id="UP001627154"/>
    </source>
</evidence>